<feature type="compositionally biased region" description="Basic and acidic residues" evidence="1">
    <location>
        <begin position="124"/>
        <end position="143"/>
    </location>
</feature>
<evidence type="ECO:0000259" key="2">
    <source>
        <dbReference type="Pfam" id="PF00078"/>
    </source>
</evidence>
<dbReference type="InterPro" id="IPR043502">
    <property type="entry name" value="DNA/RNA_pol_sf"/>
</dbReference>
<feature type="region of interest" description="Disordered" evidence="1">
    <location>
        <begin position="278"/>
        <end position="298"/>
    </location>
</feature>
<dbReference type="Gene3D" id="3.30.420.10">
    <property type="entry name" value="Ribonuclease H-like superfamily/Ribonuclease H"/>
    <property type="match status" value="1"/>
</dbReference>
<name>A0A5H2XQH9_PRUDU</name>
<evidence type="ECO:0000313" key="3">
    <source>
        <dbReference type="EMBL" id="BBN70123.1"/>
    </source>
</evidence>
<feature type="region of interest" description="Disordered" evidence="1">
    <location>
        <begin position="110"/>
        <end position="143"/>
    </location>
</feature>
<dbReference type="InterPro" id="IPR012337">
    <property type="entry name" value="RNaseH-like_sf"/>
</dbReference>
<proteinExistence type="predicted"/>
<feature type="domain" description="Reverse transcriptase" evidence="2">
    <location>
        <begin position="421"/>
        <end position="523"/>
    </location>
</feature>
<evidence type="ECO:0000256" key="1">
    <source>
        <dbReference type="SAM" id="MobiDB-lite"/>
    </source>
</evidence>
<dbReference type="Pfam" id="PF00078">
    <property type="entry name" value="RVT_1"/>
    <property type="match status" value="1"/>
</dbReference>
<dbReference type="CDD" id="cd01647">
    <property type="entry name" value="RT_LTR"/>
    <property type="match status" value="1"/>
</dbReference>
<dbReference type="InterPro" id="IPR053134">
    <property type="entry name" value="RNA-dir_DNA_polymerase"/>
</dbReference>
<organism evidence="3">
    <name type="scientific">Prunus dulcis</name>
    <name type="common">Almond</name>
    <name type="synonym">Amygdalus dulcis</name>
    <dbReference type="NCBI Taxonomy" id="3755"/>
    <lineage>
        <taxon>Eukaryota</taxon>
        <taxon>Viridiplantae</taxon>
        <taxon>Streptophyta</taxon>
        <taxon>Embryophyta</taxon>
        <taxon>Tracheophyta</taxon>
        <taxon>Spermatophyta</taxon>
        <taxon>Magnoliopsida</taxon>
        <taxon>eudicotyledons</taxon>
        <taxon>Gunneridae</taxon>
        <taxon>Pentapetalae</taxon>
        <taxon>rosids</taxon>
        <taxon>fabids</taxon>
        <taxon>Rosales</taxon>
        <taxon>Rosaceae</taxon>
        <taxon>Amygdaloideae</taxon>
        <taxon>Amygdaleae</taxon>
        <taxon>Prunus</taxon>
    </lineage>
</organism>
<dbReference type="InterPro" id="IPR043128">
    <property type="entry name" value="Rev_trsase/Diguanyl_cyclase"/>
</dbReference>
<dbReference type="Gene3D" id="3.30.70.270">
    <property type="match status" value="1"/>
</dbReference>
<dbReference type="PANTHER" id="PTHR24559">
    <property type="entry name" value="TRANSPOSON TY3-I GAG-POL POLYPROTEIN"/>
    <property type="match status" value="1"/>
</dbReference>
<dbReference type="AlphaFoldDB" id="A0A5H2XQH9"/>
<accession>A0A5H2XQH9</accession>
<protein>
    <recommendedName>
        <fullName evidence="2">Reverse transcriptase domain-containing protein</fullName>
    </recommendedName>
</protein>
<dbReference type="SUPFAM" id="SSF53098">
    <property type="entry name" value="Ribonuclease H-like"/>
    <property type="match status" value="1"/>
</dbReference>
<sequence>MGVLHYNLPEVGRPKDKDFHLSKFKLGVKRMAGLLKRMAKAKGNVLELLKFLNDDFNQIFAYLLLEDTILGLPRLLLRVTACNWFPKLIRYRDRFGGFARDIISSQMAENNNNNNALEGPQNDEDNHSVQNDENRSVQNDENRSVQMMRIVRNLIFGALPTHLSLIPKSGGIYHLKEEDSLKAQLAAMAREVETLKSKLPKKMEGQSSSSNLEVLMKQFMHKTLGKFSSQVQPNPHAQLEVTTPSSSLNENKHEYVKAVTTLRSGKIIGKDDLVTVENKKNSEKSKNNEKENNDSEIVKCPFPAPFPQAFKAVNKNQNPEILEQLGLGELKPTSITLQLADRLSKSQEVQEHNGWIPKYEELSTVSDEKNHEEKKPRIRQAQRRLNPTMKEVVQKEVLKLWDAGVIGVENDNGEIVPTRVTTGWRMCIDYRKLNSVTRNDHFPLPFLDQILERVAGIRYYQIEISLEDQEKTTFTCPFGTFAFRKMPFGLCNTPATFQRCMISIFSDTVEKYLEVFMDDITMFGFYRRFIQNFSAIARPLNNLLEKDAKFDWNYACQEAFEKLIKMLTSTPVMQPQIDLSKLSKVGQNYSTWGIDVMGPFPPSFGYLYILVAVDYVSKWIEAIPCRKNDHKLF</sequence>
<gene>
    <name evidence="3" type="ORF">Prudu_1437S000100</name>
</gene>
<dbReference type="InterPro" id="IPR000477">
    <property type="entry name" value="RT_dom"/>
</dbReference>
<dbReference type="EMBL" id="AP021774">
    <property type="protein sequence ID" value="BBN70123.1"/>
    <property type="molecule type" value="Genomic_DNA"/>
</dbReference>
<dbReference type="InterPro" id="IPR036397">
    <property type="entry name" value="RNaseH_sf"/>
</dbReference>
<dbReference type="PANTHER" id="PTHR24559:SF444">
    <property type="entry name" value="REVERSE TRANSCRIPTASE DOMAIN-CONTAINING PROTEIN"/>
    <property type="match status" value="1"/>
</dbReference>
<reference evidence="3" key="1">
    <citation type="journal article" date="2019" name="Science">
        <title>Mutation of a bHLH transcription factor allowed almond domestication.</title>
        <authorList>
            <person name="Sanchez-Perez R."/>
            <person name="Pavan S."/>
            <person name="Mazzeo R."/>
            <person name="Moldovan C."/>
            <person name="Aiese Cigliano R."/>
            <person name="Del Cueto J."/>
            <person name="Ricciardi F."/>
            <person name="Lotti C."/>
            <person name="Ricciardi L."/>
            <person name="Dicenta F."/>
            <person name="Lopez-Marques R.L."/>
            <person name="Lindberg Moller B."/>
        </authorList>
    </citation>
    <scope>NUCLEOTIDE SEQUENCE</scope>
</reference>
<dbReference type="GO" id="GO:0003676">
    <property type="term" value="F:nucleic acid binding"/>
    <property type="evidence" value="ECO:0007669"/>
    <property type="project" value="InterPro"/>
</dbReference>
<dbReference type="SUPFAM" id="SSF56672">
    <property type="entry name" value="DNA/RNA polymerases"/>
    <property type="match status" value="1"/>
</dbReference>
<dbReference type="Gene3D" id="3.10.10.10">
    <property type="entry name" value="HIV Type 1 Reverse Transcriptase, subunit A, domain 1"/>
    <property type="match status" value="1"/>
</dbReference>
<feature type="compositionally biased region" description="Basic and acidic residues" evidence="1">
    <location>
        <begin position="278"/>
        <end position="297"/>
    </location>
</feature>